<accession>A3QHS9</accession>
<proteinExistence type="predicted"/>
<organism evidence="1 2">
    <name type="scientific">Shewanella loihica (strain ATCC BAA-1088 / PV-4)</name>
    <dbReference type="NCBI Taxonomy" id="323850"/>
    <lineage>
        <taxon>Bacteria</taxon>
        <taxon>Pseudomonadati</taxon>
        <taxon>Pseudomonadota</taxon>
        <taxon>Gammaproteobacteria</taxon>
        <taxon>Alteromonadales</taxon>
        <taxon>Shewanellaceae</taxon>
        <taxon>Shewanella</taxon>
    </lineage>
</organism>
<dbReference type="KEGG" id="slo:Shew_3161"/>
<dbReference type="eggNOG" id="ENOG50331A7">
    <property type="taxonomic scope" value="Bacteria"/>
</dbReference>
<dbReference type="STRING" id="323850.Shew_3161"/>
<dbReference type="Proteomes" id="UP000001558">
    <property type="component" value="Chromosome"/>
</dbReference>
<dbReference type="EMBL" id="CP000606">
    <property type="protein sequence ID" value="ABO25027.1"/>
    <property type="molecule type" value="Genomic_DNA"/>
</dbReference>
<sequence length="315" mass="35963">MPYAHSRLSSANPCAPIFLPKPTIGKIAMWKKTIWKKTMREKTAQQITTSLCFILALLLSNQAFADNENVAAAIDTKRSHWSGYLSASVASNTFEQSAPSSYQALSASGRIAYRDTWGSIRLSSGGEVETRHNQSYFYDTFLEYRTPSKALGNDWSYVGSAGIYLPTGHTSKENKLRAAPRLAGYLFYRPNQDWNFYLSPRLKYNAYEHEIGRHGEHFIEHSISLLADATWQFIDNWYLDVNASYTMNKPFNTSRYDNRFTISEEIGWSFAPTWVAAIGHNNSGYFFDPDRGPSHSFTLYDERNSVFYLSITKYL</sequence>
<gene>
    <name evidence="1" type="ordered locus">Shew_3161</name>
</gene>
<dbReference type="AlphaFoldDB" id="A3QHS9"/>
<evidence type="ECO:0000313" key="2">
    <source>
        <dbReference type="Proteomes" id="UP000001558"/>
    </source>
</evidence>
<protein>
    <submittedName>
        <fullName evidence="1">Uncharacterized protein</fullName>
    </submittedName>
</protein>
<dbReference type="HOGENOM" id="CLU_936568_0_0_6"/>
<keyword evidence="2" id="KW-1185">Reference proteome</keyword>
<reference evidence="1 2" key="1">
    <citation type="submission" date="2007-03" db="EMBL/GenBank/DDBJ databases">
        <title>Complete sequence of Shewanella loihica PV-4.</title>
        <authorList>
            <consortium name="US DOE Joint Genome Institute"/>
            <person name="Copeland A."/>
            <person name="Lucas S."/>
            <person name="Lapidus A."/>
            <person name="Barry K."/>
            <person name="Detter J.C."/>
            <person name="Glavina del Rio T."/>
            <person name="Hammon N."/>
            <person name="Israni S."/>
            <person name="Dalin E."/>
            <person name="Tice H."/>
            <person name="Pitluck S."/>
            <person name="Chain P."/>
            <person name="Malfatti S."/>
            <person name="Shin M."/>
            <person name="Vergez L."/>
            <person name="Schmutz J."/>
            <person name="Larimer F."/>
            <person name="Land M."/>
            <person name="Hauser L."/>
            <person name="Kyrpides N."/>
            <person name="Mikhailova N."/>
            <person name="Romine M.F."/>
            <person name="Serres G."/>
            <person name="Fredrickson J."/>
            <person name="Tiedje J."/>
            <person name="Richardson P."/>
        </authorList>
    </citation>
    <scope>NUCLEOTIDE SEQUENCE [LARGE SCALE GENOMIC DNA]</scope>
    <source>
        <strain evidence="2">ATCC BAA-1088 / PV-4</strain>
    </source>
</reference>
<evidence type="ECO:0000313" key="1">
    <source>
        <dbReference type="EMBL" id="ABO25027.1"/>
    </source>
</evidence>
<name>A3QHS9_SHELP</name>